<reference evidence="2 3" key="1">
    <citation type="submission" date="2020-12" db="EMBL/GenBank/DDBJ databases">
        <title>YIM B01967 draft genome.</title>
        <authorList>
            <person name="Yan X."/>
        </authorList>
    </citation>
    <scope>NUCLEOTIDE SEQUENCE [LARGE SCALE GENOMIC DNA]</scope>
    <source>
        <strain evidence="2 3">YIM B01967</strain>
    </source>
</reference>
<keyword evidence="1" id="KW-0472">Membrane</keyword>
<comment type="caution">
    <text evidence="2">The sequence shown here is derived from an EMBL/GenBank/DDBJ whole genome shotgun (WGS) entry which is preliminary data.</text>
</comment>
<feature type="transmembrane region" description="Helical" evidence="1">
    <location>
        <begin position="7"/>
        <end position="26"/>
    </location>
</feature>
<sequence>MKETKMGFIIMGCIFGVMALFINGVSISVNKFPSSLMLIAICIMCFCLSYLAPHLTAKDERAQKIKERSIYVNYFILIAVVLILMIVFNPVSSLNIDAYNLLTIMMTIYISSVFLTMVYYAKKY</sequence>
<evidence type="ECO:0008006" key="4">
    <source>
        <dbReference type="Google" id="ProtNLM"/>
    </source>
</evidence>
<dbReference type="Proteomes" id="UP000618943">
    <property type="component" value="Unassembled WGS sequence"/>
</dbReference>
<keyword evidence="3" id="KW-1185">Reference proteome</keyword>
<keyword evidence="1" id="KW-1133">Transmembrane helix</keyword>
<feature type="transmembrane region" description="Helical" evidence="1">
    <location>
        <begin position="71"/>
        <end position="92"/>
    </location>
</feature>
<protein>
    <recommendedName>
        <fullName evidence="4">Permease</fullName>
    </recommendedName>
</protein>
<evidence type="ECO:0000313" key="3">
    <source>
        <dbReference type="Proteomes" id="UP000618943"/>
    </source>
</evidence>
<dbReference type="EMBL" id="JAEOAH010000008">
    <property type="protein sequence ID" value="MBK3495021.1"/>
    <property type="molecule type" value="Genomic_DNA"/>
</dbReference>
<gene>
    <name evidence="2" type="ORF">JFL43_09135</name>
</gene>
<accession>A0ABS1H6U3</accession>
<evidence type="ECO:0000313" key="2">
    <source>
        <dbReference type="EMBL" id="MBK3495021.1"/>
    </source>
</evidence>
<proteinExistence type="predicted"/>
<organism evidence="2 3">
    <name type="scientific">Viridibacillus soli</name>
    <dbReference type="NCBI Taxonomy" id="2798301"/>
    <lineage>
        <taxon>Bacteria</taxon>
        <taxon>Bacillati</taxon>
        <taxon>Bacillota</taxon>
        <taxon>Bacilli</taxon>
        <taxon>Bacillales</taxon>
        <taxon>Caryophanaceae</taxon>
        <taxon>Viridibacillus</taxon>
    </lineage>
</organism>
<feature type="transmembrane region" description="Helical" evidence="1">
    <location>
        <begin position="32"/>
        <end position="51"/>
    </location>
</feature>
<name>A0ABS1H6U3_9BACL</name>
<dbReference type="RefSeq" id="WP_200748797.1">
    <property type="nucleotide sequence ID" value="NZ_JAEOAH010000008.1"/>
</dbReference>
<evidence type="ECO:0000256" key="1">
    <source>
        <dbReference type="SAM" id="Phobius"/>
    </source>
</evidence>
<keyword evidence="1" id="KW-0812">Transmembrane</keyword>
<feature type="transmembrane region" description="Helical" evidence="1">
    <location>
        <begin position="98"/>
        <end position="121"/>
    </location>
</feature>